<gene>
    <name evidence="1" type="ORF">ACJ41P_10445</name>
</gene>
<organism evidence="1 2">
    <name type="scientific">Azospirillum argentinense</name>
    <dbReference type="NCBI Taxonomy" id="2970906"/>
    <lineage>
        <taxon>Bacteria</taxon>
        <taxon>Pseudomonadati</taxon>
        <taxon>Pseudomonadota</taxon>
        <taxon>Alphaproteobacteria</taxon>
        <taxon>Rhodospirillales</taxon>
        <taxon>Azospirillaceae</taxon>
        <taxon>Azospirillum</taxon>
    </lineage>
</organism>
<reference evidence="1 2" key="1">
    <citation type="submission" date="2024-11" db="EMBL/GenBank/DDBJ databases">
        <title>Draft genome sequences of two bacteria associated to sugarcane roots in Colombia.</title>
        <authorList>
            <person name="Pardo-Diaz S."/>
            <person name="Masmela-Mendoza J."/>
            <person name="Delgadillo-Duran P."/>
            <person name="Bautista E.J."/>
            <person name="Rojas-Tapias D.F."/>
        </authorList>
    </citation>
    <scope>NUCLEOTIDE SEQUENCE [LARGE SCALE GENOMIC DNA]</scope>
    <source>
        <strain evidence="1 2">Ap18</strain>
    </source>
</reference>
<keyword evidence="2" id="KW-1185">Reference proteome</keyword>
<dbReference type="EMBL" id="JBJLSN010000011">
    <property type="protein sequence ID" value="MFL7901542.1"/>
    <property type="molecule type" value="Genomic_DNA"/>
</dbReference>
<dbReference type="Proteomes" id="UP001628281">
    <property type="component" value="Unassembled WGS sequence"/>
</dbReference>
<evidence type="ECO:0000313" key="2">
    <source>
        <dbReference type="Proteomes" id="UP001628281"/>
    </source>
</evidence>
<name>A0ABW8V4W1_9PROT</name>
<protein>
    <submittedName>
        <fullName evidence="1">Uncharacterized protein</fullName>
    </submittedName>
</protein>
<evidence type="ECO:0000313" key="1">
    <source>
        <dbReference type="EMBL" id="MFL7901542.1"/>
    </source>
</evidence>
<dbReference type="RefSeq" id="WP_407824005.1">
    <property type="nucleotide sequence ID" value="NZ_JBJLSN010000011.1"/>
</dbReference>
<comment type="caution">
    <text evidence="1">The sequence shown here is derived from an EMBL/GenBank/DDBJ whole genome shotgun (WGS) entry which is preliminary data.</text>
</comment>
<sequence length="217" mass="24131">MPKKLSYRLKPAKPRKKNIPLKRLDMMLKTEIKKNVHPERLGAVECSVAGNLLYALMKNCMEHPTCTPDLREVAERTLPLLRRSVFEPLEQFDASVANELCGISADLCIMVKAKVIDANIGPAAFCHTVYYWLDELLTRGPERGGLAMADNSSFNAAWVQIAELIATNPEKIEATAKSCQKRARRFKEAFATYGFFMDPAIAQSVSTPYPIAAQVAA</sequence>
<accession>A0ABW8V4W1</accession>
<proteinExistence type="predicted"/>